<accession>A0ABR4EZJ9</accession>
<dbReference type="PANTHER" id="PTHR47685:SF1">
    <property type="entry name" value="MAGNESIUM TRANSPORT PROTEIN CORA"/>
    <property type="match status" value="1"/>
</dbReference>
<dbReference type="InterPro" id="IPR050829">
    <property type="entry name" value="CorA_MIT"/>
</dbReference>
<feature type="region of interest" description="Disordered" evidence="1">
    <location>
        <begin position="39"/>
        <end position="67"/>
    </location>
</feature>
<protein>
    <submittedName>
        <fullName evidence="2">Uncharacterized protein</fullName>
    </submittedName>
</protein>
<proteinExistence type="predicted"/>
<keyword evidence="3" id="KW-1185">Reference proteome</keyword>
<gene>
    <name evidence="2" type="ORF">FJTKL_04658</name>
</gene>
<reference evidence="2 3" key="1">
    <citation type="submission" date="2024-03" db="EMBL/GenBank/DDBJ databases">
        <title>A high-quality draft genome sequence of Diaporthe vaccinii, a causative agent of upright dieback and viscid rot disease in cranberry plants.</title>
        <authorList>
            <person name="Sarrasin M."/>
            <person name="Lang B.F."/>
            <person name="Burger G."/>
        </authorList>
    </citation>
    <scope>NUCLEOTIDE SEQUENCE [LARGE SCALE GENOMIC DNA]</scope>
    <source>
        <strain evidence="2 3">IS7</strain>
    </source>
</reference>
<dbReference type="EMBL" id="JBAWTH010000018">
    <property type="protein sequence ID" value="KAL2287853.1"/>
    <property type="molecule type" value="Genomic_DNA"/>
</dbReference>
<name>A0ABR4EZJ9_9PEZI</name>
<evidence type="ECO:0000313" key="3">
    <source>
        <dbReference type="Proteomes" id="UP001600888"/>
    </source>
</evidence>
<evidence type="ECO:0000256" key="1">
    <source>
        <dbReference type="SAM" id="MobiDB-lite"/>
    </source>
</evidence>
<dbReference type="PANTHER" id="PTHR47685">
    <property type="entry name" value="MAGNESIUM TRANSPORT PROTEIN CORA"/>
    <property type="match status" value="1"/>
</dbReference>
<evidence type="ECO:0000313" key="2">
    <source>
        <dbReference type="EMBL" id="KAL2287853.1"/>
    </source>
</evidence>
<comment type="caution">
    <text evidence="2">The sequence shown here is derived from an EMBL/GenBank/DDBJ whole genome shotgun (WGS) entry which is preliminary data.</text>
</comment>
<sequence length="340" mass="39578">MVPSDPAEVDATLGNTVLFMPYLHWKTNRQRENITRFLDQEEEKHRKSRETAELGRKQNRQLERRELPRALAKQEEIAPPKISRTKDLRWIGPHSLAYYRTLKTTKARDRDQVVYRGTRPDPPHSIDMKTREWTCFDEGTDDKDVHTENTQAQIPERKGQFCVHCANHVRKVSRILMVDQLWMWILDDKTIITALPKRYGLNKQDSSGVHKSIRIRLQNLRPGHIKTVYDLALIILDELTNVFFDRTKTAAEQPEALNIFSETIGTISLSTWQNNRQTLGYQHLWDWTRNLAKVASPGALATDLSEFVAPLLNISTESALQREIKYVLDELSIMLYLQNH</sequence>
<dbReference type="Proteomes" id="UP001600888">
    <property type="component" value="Unassembled WGS sequence"/>
</dbReference>
<organism evidence="2 3">
    <name type="scientific">Diaporthe vaccinii</name>
    <dbReference type="NCBI Taxonomy" id="105482"/>
    <lineage>
        <taxon>Eukaryota</taxon>
        <taxon>Fungi</taxon>
        <taxon>Dikarya</taxon>
        <taxon>Ascomycota</taxon>
        <taxon>Pezizomycotina</taxon>
        <taxon>Sordariomycetes</taxon>
        <taxon>Sordariomycetidae</taxon>
        <taxon>Diaporthales</taxon>
        <taxon>Diaporthaceae</taxon>
        <taxon>Diaporthe</taxon>
        <taxon>Diaporthe eres species complex</taxon>
    </lineage>
</organism>